<dbReference type="AlphaFoldDB" id="A0A6H5IXD5"/>
<evidence type="ECO:0000256" key="2">
    <source>
        <dbReference type="ARBA" id="ARBA00022840"/>
    </source>
</evidence>
<reference evidence="5 6" key="1">
    <citation type="submission" date="2020-02" db="EMBL/GenBank/DDBJ databases">
        <authorList>
            <person name="Ferguson B K."/>
        </authorList>
    </citation>
    <scope>NUCLEOTIDE SEQUENCE [LARGE SCALE GENOMIC DNA]</scope>
</reference>
<dbReference type="GO" id="GO:0004672">
    <property type="term" value="F:protein kinase activity"/>
    <property type="evidence" value="ECO:0007669"/>
    <property type="project" value="InterPro"/>
</dbReference>
<dbReference type="Pfam" id="PF00069">
    <property type="entry name" value="Pkinase"/>
    <property type="match status" value="1"/>
</dbReference>
<proteinExistence type="predicted"/>
<gene>
    <name evidence="5" type="ORF">TBRA_LOCUS13240</name>
</gene>
<dbReference type="SMART" id="SM00240">
    <property type="entry name" value="FHA"/>
    <property type="match status" value="1"/>
</dbReference>
<keyword evidence="6" id="KW-1185">Reference proteome</keyword>
<dbReference type="CDD" id="cd22666">
    <property type="entry name" value="FHA_CHK2"/>
    <property type="match status" value="1"/>
</dbReference>
<dbReference type="SUPFAM" id="SSF56112">
    <property type="entry name" value="Protein kinase-like (PK-like)"/>
    <property type="match status" value="1"/>
</dbReference>
<feature type="domain" description="Protein kinase" evidence="4">
    <location>
        <begin position="170"/>
        <end position="440"/>
    </location>
</feature>
<sequence>METDEINTPLSLPDTQNADSQCFTQSQDTLVAAETQPKVWGRLCPHGEISLHTVVLTKDEYTFGRLKSCDICIKDKIPLKKEQVISKTHFRIYREKCGTSNGVEDDVVYLHDESQNGTFVNNNLVGKNNRVVLVNNDLIAVAKQHFHVFVYMSTSGYDDSFLPEELRGKYAVSRTLGAGACGEVKLCFSKSGLAGKKYAMKMISKARISITGHKNPLNDEKHIMNEVAICKSLKHPCIIKVEEFFDSPSMVYIILELMEGGELLERIKKANGLSEENSKFIFYQVVLAVNYLHEHGITHRDLKPDNILLASHEEETIVKVSDFGLSKFVDSQTMMKTFCGTPMYVAPEILLTGGRGSYTSQVDVWSLGVILYCCLSGLTPFKVNDKANTLSDQIVKGLYKFHFSKFFDVSANAKDLIKRMMTVDPKKRITIKEVLRHPWMDDMEMLNKVNKLLGFTNNENALPRRPINENIAASSTKLKRARLE</sequence>
<dbReference type="Proteomes" id="UP000479190">
    <property type="component" value="Unassembled WGS sequence"/>
</dbReference>
<evidence type="ECO:0000259" key="3">
    <source>
        <dbReference type="PROSITE" id="PS50006"/>
    </source>
</evidence>
<keyword evidence="1" id="KW-0547">Nucleotide-binding</keyword>
<feature type="domain" description="FHA" evidence="3">
    <location>
        <begin position="61"/>
        <end position="125"/>
    </location>
</feature>
<evidence type="ECO:0000259" key="4">
    <source>
        <dbReference type="PROSITE" id="PS50011"/>
    </source>
</evidence>
<dbReference type="SUPFAM" id="SSF49879">
    <property type="entry name" value="SMAD/FHA domain"/>
    <property type="match status" value="1"/>
</dbReference>
<dbReference type="PROSITE" id="PS50011">
    <property type="entry name" value="PROTEIN_KINASE_DOM"/>
    <property type="match status" value="1"/>
</dbReference>
<protein>
    <recommendedName>
        <fullName evidence="7">Serine/threonine-protein kinase Chk2</fullName>
    </recommendedName>
</protein>
<dbReference type="InterPro" id="IPR008984">
    <property type="entry name" value="SMAD_FHA_dom_sf"/>
</dbReference>
<keyword evidence="2" id="KW-0067">ATP-binding</keyword>
<evidence type="ECO:0000313" key="6">
    <source>
        <dbReference type="Proteomes" id="UP000479190"/>
    </source>
</evidence>
<dbReference type="GO" id="GO:0005524">
    <property type="term" value="F:ATP binding"/>
    <property type="evidence" value="ECO:0007669"/>
    <property type="project" value="UniProtKB-KW"/>
</dbReference>
<dbReference type="PANTHER" id="PTHR24347">
    <property type="entry name" value="SERINE/THREONINE-PROTEIN KINASE"/>
    <property type="match status" value="1"/>
</dbReference>
<dbReference type="Pfam" id="PF00498">
    <property type="entry name" value="FHA"/>
    <property type="match status" value="1"/>
</dbReference>
<evidence type="ECO:0008006" key="7">
    <source>
        <dbReference type="Google" id="ProtNLM"/>
    </source>
</evidence>
<accession>A0A6H5IXD5</accession>
<dbReference type="Gene3D" id="3.30.200.20">
    <property type="entry name" value="Phosphorylase Kinase, domain 1"/>
    <property type="match status" value="1"/>
</dbReference>
<dbReference type="InterPro" id="IPR008271">
    <property type="entry name" value="Ser/Thr_kinase_AS"/>
</dbReference>
<dbReference type="InterPro" id="IPR000719">
    <property type="entry name" value="Prot_kinase_dom"/>
</dbReference>
<dbReference type="InterPro" id="IPR011009">
    <property type="entry name" value="Kinase-like_dom_sf"/>
</dbReference>
<dbReference type="OrthoDB" id="40902at2759"/>
<dbReference type="SMART" id="SM00220">
    <property type="entry name" value="S_TKc"/>
    <property type="match status" value="1"/>
</dbReference>
<dbReference type="InterPro" id="IPR000253">
    <property type="entry name" value="FHA_dom"/>
</dbReference>
<evidence type="ECO:0000313" key="5">
    <source>
        <dbReference type="EMBL" id="CAB0041574.1"/>
    </source>
</evidence>
<dbReference type="EMBL" id="CADCXV010001127">
    <property type="protein sequence ID" value="CAB0041574.1"/>
    <property type="molecule type" value="Genomic_DNA"/>
</dbReference>
<dbReference type="Gene3D" id="2.60.200.20">
    <property type="match status" value="1"/>
</dbReference>
<dbReference type="PROSITE" id="PS00108">
    <property type="entry name" value="PROTEIN_KINASE_ST"/>
    <property type="match status" value="1"/>
</dbReference>
<dbReference type="Gene3D" id="1.10.510.10">
    <property type="entry name" value="Transferase(Phosphotransferase) domain 1"/>
    <property type="match status" value="1"/>
</dbReference>
<dbReference type="PROSITE" id="PS50006">
    <property type="entry name" value="FHA_DOMAIN"/>
    <property type="match status" value="1"/>
</dbReference>
<organism evidence="5 6">
    <name type="scientific">Trichogramma brassicae</name>
    <dbReference type="NCBI Taxonomy" id="86971"/>
    <lineage>
        <taxon>Eukaryota</taxon>
        <taxon>Metazoa</taxon>
        <taxon>Ecdysozoa</taxon>
        <taxon>Arthropoda</taxon>
        <taxon>Hexapoda</taxon>
        <taxon>Insecta</taxon>
        <taxon>Pterygota</taxon>
        <taxon>Neoptera</taxon>
        <taxon>Endopterygota</taxon>
        <taxon>Hymenoptera</taxon>
        <taxon>Apocrita</taxon>
        <taxon>Proctotrupomorpha</taxon>
        <taxon>Chalcidoidea</taxon>
        <taxon>Trichogrammatidae</taxon>
        <taxon>Trichogramma</taxon>
    </lineage>
</organism>
<evidence type="ECO:0000256" key="1">
    <source>
        <dbReference type="ARBA" id="ARBA00022741"/>
    </source>
</evidence>
<name>A0A6H5IXD5_9HYME</name>
<dbReference type="FunFam" id="1.10.510.10:FF:000571">
    <property type="entry name" value="Maternal embryonic leucine zipper kinase"/>
    <property type="match status" value="1"/>
</dbReference>